<proteinExistence type="predicted"/>
<dbReference type="Pfam" id="PF08335">
    <property type="entry name" value="GlnD_UR_UTase"/>
    <property type="match status" value="1"/>
</dbReference>
<keyword evidence="1 8" id="KW-0808">Transferase</keyword>
<keyword evidence="3" id="KW-0378">Hydrolase</keyword>
<dbReference type="Proteomes" id="UP000216454">
    <property type="component" value="Unassembled WGS sequence"/>
</dbReference>
<evidence type="ECO:0000313" key="8">
    <source>
        <dbReference type="EMBL" id="OZG53980.1"/>
    </source>
</evidence>
<sequence length="611" mass="67748">MASAVDGLKDSLLAMSGLDADGVYREGPTKREQRSQLVFTALRRLWNEAIEQTAATAAEHGENWEQPHGIGLAAVGSLARHQLGPCSDLDLVVMYDPHEVDESTVTTIANHLWYPLWDSGLDLDHSVRTRQQCEAVTDSDLPAAMGWLDVLPVAGDVQVVQETAESILQRWRKAATKRLSELEQSADERAERFSNLAYLNQPDVKQARGGLRDSVLVSGLVASWLADRPHEDEYRECVENLLDVRDCIQLVSHHDTDLLLGDFQPRVAAMMGLADPTLEPDAREAQSIEMLQTRLAHFGRHIAFALDSTMSHAKHTVTHSHKRFAFFQGKRSKPKFTILLPDAAELEGEVVLAPGVKPAESRNLELRVAVAAAENGLQIGPSTLLQLRQCPVSARDWDDEARGLFLRLLGSGERLPDLWESLDYVGIPGAWMPEWLGVRNRPSASAIHRYTIDRHMVETTSRIPAASPQGQEYDEEHRSALLLAAILHDIGKRPGVTDHAAEGERHAAAVLERWGYAENVRRMALVLIREHLTLSRYAMKRSPDDEAAVSELAEAVGRDPLMLDMLFDLTRADSSSLGATSGELISKRQGWSEWRAALVGAMYNAARARCR</sequence>
<dbReference type="SUPFAM" id="SSF109604">
    <property type="entry name" value="HD-domain/PDEase-like"/>
    <property type="match status" value="1"/>
</dbReference>
<dbReference type="SUPFAM" id="SSF81301">
    <property type="entry name" value="Nucleotidyltransferase"/>
    <property type="match status" value="1"/>
</dbReference>
<evidence type="ECO:0000313" key="9">
    <source>
        <dbReference type="Proteomes" id="UP000216454"/>
    </source>
</evidence>
<dbReference type="PANTHER" id="PTHR47320:SF1">
    <property type="entry name" value="BIFUNCTIONAL URIDYLYLTRANSFERASE_URIDYLYL-REMOVING ENZYME"/>
    <property type="match status" value="1"/>
</dbReference>
<dbReference type="EMBL" id="MWWQ01000001">
    <property type="protein sequence ID" value="OZG53980.1"/>
    <property type="molecule type" value="Genomic_DNA"/>
</dbReference>
<dbReference type="Pfam" id="PF01966">
    <property type="entry name" value="HD"/>
    <property type="match status" value="1"/>
</dbReference>
<keyword evidence="4" id="KW-0460">Magnesium</keyword>
<gene>
    <name evidence="8" type="ORF">PSSU_0083</name>
</gene>
<name>A0A261F4D0_9BIFI</name>
<dbReference type="AlphaFoldDB" id="A0A261F4D0"/>
<reference evidence="8 9" key="1">
    <citation type="journal article" date="2017" name="BMC Genomics">
        <title>Comparative genomic and phylogenomic analyses of the Bifidobacteriaceae family.</title>
        <authorList>
            <person name="Lugli G.A."/>
            <person name="Milani C."/>
            <person name="Turroni F."/>
            <person name="Duranti S."/>
            <person name="Mancabelli L."/>
            <person name="Mangifesta M."/>
            <person name="Ferrario C."/>
            <person name="Modesto M."/>
            <person name="Mattarelli P."/>
            <person name="Jiri K."/>
            <person name="van Sinderen D."/>
            <person name="Ventura M."/>
        </authorList>
    </citation>
    <scope>NUCLEOTIDE SEQUENCE [LARGE SCALE GENOMIC DNA]</scope>
    <source>
        <strain evidence="8 9">DSM 24744</strain>
    </source>
</reference>
<evidence type="ECO:0000256" key="4">
    <source>
        <dbReference type="ARBA" id="ARBA00022842"/>
    </source>
</evidence>
<evidence type="ECO:0000256" key="2">
    <source>
        <dbReference type="ARBA" id="ARBA00022695"/>
    </source>
</evidence>
<dbReference type="InterPro" id="IPR006674">
    <property type="entry name" value="HD_domain"/>
</dbReference>
<evidence type="ECO:0000259" key="6">
    <source>
        <dbReference type="Pfam" id="PF01966"/>
    </source>
</evidence>
<keyword evidence="2 8" id="KW-0548">Nucleotidyltransferase</keyword>
<keyword evidence="5" id="KW-0511">Multifunctional enzyme</keyword>
<organism evidence="8 9">
    <name type="scientific">Pseudoscardovia suis</name>
    <dbReference type="NCBI Taxonomy" id="987063"/>
    <lineage>
        <taxon>Bacteria</taxon>
        <taxon>Bacillati</taxon>
        <taxon>Actinomycetota</taxon>
        <taxon>Actinomycetes</taxon>
        <taxon>Bifidobacteriales</taxon>
        <taxon>Bifidobacteriaceae</taxon>
        <taxon>Pseudoscardovia</taxon>
    </lineage>
</organism>
<keyword evidence="9" id="KW-1185">Reference proteome</keyword>
<evidence type="ECO:0000259" key="7">
    <source>
        <dbReference type="Pfam" id="PF08335"/>
    </source>
</evidence>
<dbReference type="Gene3D" id="1.10.3210.10">
    <property type="entry name" value="Hypothetical protein af1432"/>
    <property type="match status" value="1"/>
</dbReference>
<evidence type="ECO:0000256" key="5">
    <source>
        <dbReference type="ARBA" id="ARBA00023268"/>
    </source>
</evidence>
<accession>A0A261F4D0</accession>
<dbReference type="GO" id="GO:0008773">
    <property type="term" value="F:[protein-PII] uridylyltransferase activity"/>
    <property type="evidence" value="ECO:0007669"/>
    <property type="project" value="InterPro"/>
</dbReference>
<evidence type="ECO:0000256" key="1">
    <source>
        <dbReference type="ARBA" id="ARBA00022679"/>
    </source>
</evidence>
<dbReference type="RefSeq" id="WP_094690431.1">
    <property type="nucleotide sequence ID" value="NZ_MWWQ01000001.1"/>
</dbReference>
<dbReference type="PANTHER" id="PTHR47320">
    <property type="entry name" value="BIFUNCTIONAL URIDYLYLTRANSFERASE/URIDYLYL-REMOVING ENZYME"/>
    <property type="match status" value="1"/>
</dbReference>
<dbReference type="GO" id="GO:0016787">
    <property type="term" value="F:hydrolase activity"/>
    <property type="evidence" value="ECO:0007669"/>
    <property type="project" value="UniProtKB-KW"/>
</dbReference>
<dbReference type="InterPro" id="IPR013546">
    <property type="entry name" value="PII_UdlTrfase/GS_AdlTrfase"/>
</dbReference>
<comment type="caution">
    <text evidence="8">The sequence shown here is derived from an EMBL/GenBank/DDBJ whole genome shotgun (WGS) entry which is preliminary data.</text>
</comment>
<feature type="domain" description="PII-uridylyltransferase/Glutamine-synthetase adenylyltransferase" evidence="7">
    <location>
        <begin position="184"/>
        <end position="275"/>
    </location>
</feature>
<protein>
    <submittedName>
        <fullName evidence="8">GlnD PII-uridylyltransferase</fullName>
    </submittedName>
</protein>
<feature type="domain" description="HD" evidence="6">
    <location>
        <begin position="472"/>
        <end position="546"/>
    </location>
</feature>
<dbReference type="Gene3D" id="3.30.460.10">
    <property type="entry name" value="Beta Polymerase, domain 2"/>
    <property type="match status" value="1"/>
</dbReference>
<dbReference type="InterPro" id="IPR043519">
    <property type="entry name" value="NT_sf"/>
</dbReference>
<dbReference type="InterPro" id="IPR010043">
    <property type="entry name" value="UTase/UR"/>
</dbReference>
<dbReference type="OrthoDB" id="9758038at2"/>
<evidence type="ECO:0000256" key="3">
    <source>
        <dbReference type="ARBA" id="ARBA00022801"/>
    </source>
</evidence>